<keyword evidence="2" id="KW-0812">Transmembrane</keyword>
<evidence type="ECO:0000313" key="4">
    <source>
        <dbReference type="Proteomes" id="UP000887568"/>
    </source>
</evidence>
<evidence type="ECO:0000256" key="1">
    <source>
        <dbReference type="SAM" id="MobiDB-lite"/>
    </source>
</evidence>
<keyword evidence="2" id="KW-0472">Membrane</keyword>
<organism evidence="3 4">
    <name type="scientific">Patiria miniata</name>
    <name type="common">Bat star</name>
    <name type="synonym">Asterina miniata</name>
    <dbReference type="NCBI Taxonomy" id="46514"/>
    <lineage>
        <taxon>Eukaryota</taxon>
        <taxon>Metazoa</taxon>
        <taxon>Echinodermata</taxon>
        <taxon>Eleutherozoa</taxon>
        <taxon>Asterozoa</taxon>
        <taxon>Asteroidea</taxon>
        <taxon>Valvatacea</taxon>
        <taxon>Valvatida</taxon>
        <taxon>Asterinidae</taxon>
        <taxon>Patiria</taxon>
    </lineage>
</organism>
<dbReference type="RefSeq" id="XP_038061738.1">
    <property type="nucleotide sequence ID" value="XM_038205810.1"/>
</dbReference>
<evidence type="ECO:0000313" key="3">
    <source>
        <dbReference type="EnsemblMetazoa" id="XP_038061738.1"/>
    </source>
</evidence>
<dbReference type="AlphaFoldDB" id="A0A914ADC1"/>
<dbReference type="EnsemblMetazoa" id="XM_038205810.1">
    <property type="protein sequence ID" value="XP_038061738.1"/>
    <property type="gene ID" value="LOC119732352"/>
</dbReference>
<feature type="region of interest" description="Disordered" evidence="1">
    <location>
        <begin position="101"/>
        <end position="192"/>
    </location>
</feature>
<keyword evidence="4" id="KW-1185">Reference proteome</keyword>
<name>A0A914ADC1_PATMI</name>
<evidence type="ECO:0000256" key="2">
    <source>
        <dbReference type="SAM" id="Phobius"/>
    </source>
</evidence>
<feature type="transmembrane region" description="Helical" evidence="2">
    <location>
        <begin position="12"/>
        <end position="31"/>
    </location>
</feature>
<accession>A0A914ADC1</accession>
<dbReference type="Proteomes" id="UP000887568">
    <property type="component" value="Unplaced"/>
</dbReference>
<reference evidence="3" key="1">
    <citation type="submission" date="2022-11" db="UniProtKB">
        <authorList>
            <consortium name="EnsemblMetazoa"/>
        </authorList>
    </citation>
    <scope>IDENTIFICATION</scope>
</reference>
<proteinExistence type="predicted"/>
<protein>
    <submittedName>
        <fullName evidence="3">Uncharacterized protein</fullName>
    </submittedName>
</protein>
<dbReference type="GeneID" id="119732352"/>
<feature type="compositionally biased region" description="Low complexity" evidence="1">
    <location>
        <begin position="101"/>
        <end position="178"/>
    </location>
</feature>
<sequence>MACRILNSLGAVGAVAIIVTAALITSTNIVTDSDAGAIGAAIATAVLGVLELILCFLAGTFSSRILQSAAAMEAATVAYSGGGVANPGMQYPEAHVQIQYPAQPPQGQYPGAPDQGQYPGPPAQGQYPGPQAQYPGPPAQGQYPGPPAQGQYPGPQAQYPGPPVQGQYPGAPAQGQYPSAPVQYPPTEEQKY</sequence>
<keyword evidence="2" id="KW-1133">Transmembrane helix</keyword>
<feature type="transmembrane region" description="Helical" evidence="2">
    <location>
        <begin position="37"/>
        <end position="58"/>
    </location>
</feature>